<reference evidence="1" key="1">
    <citation type="journal article" date="2021" name="Proc. Natl. Acad. Sci. U.S.A.">
        <title>A Catalog of Tens of Thousands of Viruses from Human Metagenomes Reveals Hidden Associations with Chronic Diseases.</title>
        <authorList>
            <person name="Tisza M.J."/>
            <person name="Buck C.B."/>
        </authorList>
    </citation>
    <scope>NUCLEOTIDE SEQUENCE</scope>
    <source>
        <strain evidence="1">CtvyM23</strain>
    </source>
</reference>
<name>A0A8S5MIK6_9CAUD</name>
<organism evidence="1">
    <name type="scientific">Siphoviridae sp. ctvyM23</name>
    <dbReference type="NCBI Taxonomy" id="2826514"/>
    <lineage>
        <taxon>Viruses</taxon>
        <taxon>Duplodnaviria</taxon>
        <taxon>Heunggongvirae</taxon>
        <taxon>Uroviricota</taxon>
        <taxon>Caudoviricetes</taxon>
    </lineage>
</organism>
<protein>
    <submittedName>
        <fullName evidence="1">Uncharacterized protein</fullName>
    </submittedName>
</protein>
<dbReference type="EMBL" id="BK014908">
    <property type="protein sequence ID" value="DAD81871.1"/>
    <property type="molecule type" value="Genomic_DNA"/>
</dbReference>
<sequence>MATNAEEIKETLKIWTKARVANQVEVVERELMALVKDIAQMNDLQKVVGERNFSKQVSTFIIQLKTFQEQLNND</sequence>
<proteinExistence type="predicted"/>
<accession>A0A8S5MIK6</accession>
<evidence type="ECO:0000313" key="1">
    <source>
        <dbReference type="EMBL" id="DAD81871.1"/>
    </source>
</evidence>